<dbReference type="Pfam" id="PF01219">
    <property type="entry name" value="DAGK_prokar"/>
    <property type="match status" value="1"/>
</dbReference>
<keyword evidence="7" id="KW-0547">Nucleotide-binding</keyword>
<keyword evidence="8 16" id="KW-0418">Kinase</keyword>
<keyword evidence="9" id="KW-0067">ATP-binding</keyword>
<evidence type="ECO:0000256" key="7">
    <source>
        <dbReference type="ARBA" id="ARBA00022741"/>
    </source>
</evidence>
<keyword evidence="6 15" id="KW-0812">Transmembrane</keyword>
<keyword evidence="4" id="KW-0444">Lipid biosynthesis</keyword>
<keyword evidence="14" id="KW-1208">Phospholipid metabolism</keyword>
<comment type="similarity">
    <text evidence="2">Belongs to the bacterial diacylglycerol kinase family.</text>
</comment>
<evidence type="ECO:0000313" key="16">
    <source>
        <dbReference type="EMBL" id="MFC3680284.1"/>
    </source>
</evidence>
<reference evidence="17" key="1">
    <citation type="journal article" date="2019" name="Int. J. Syst. Evol. Microbiol.">
        <title>The Global Catalogue of Microorganisms (GCM) 10K type strain sequencing project: providing services to taxonomists for standard genome sequencing and annotation.</title>
        <authorList>
            <consortium name="The Broad Institute Genomics Platform"/>
            <consortium name="The Broad Institute Genome Sequencing Center for Infectious Disease"/>
            <person name="Wu L."/>
            <person name="Ma J."/>
        </authorList>
    </citation>
    <scope>NUCLEOTIDE SEQUENCE [LARGE SCALE GENOMIC DNA]</scope>
    <source>
        <strain evidence="17">KCTC 42424</strain>
    </source>
</reference>
<accession>A0ABV7VSW2</accession>
<dbReference type="PANTHER" id="PTHR34299">
    <property type="entry name" value="DIACYLGLYCEROL KINASE"/>
    <property type="match status" value="1"/>
</dbReference>
<gene>
    <name evidence="16" type="ORF">ACFOMG_09255</name>
</gene>
<feature type="transmembrane region" description="Helical" evidence="15">
    <location>
        <begin position="104"/>
        <end position="125"/>
    </location>
</feature>
<evidence type="ECO:0000256" key="1">
    <source>
        <dbReference type="ARBA" id="ARBA00004651"/>
    </source>
</evidence>
<evidence type="ECO:0000256" key="8">
    <source>
        <dbReference type="ARBA" id="ARBA00022777"/>
    </source>
</evidence>
<protein>
    <submittedName>
        <fullName evidence="16">Diacylglycerol kinase</fullName>
    </submittedName>
</protein>
<dbReference type="Proteomes" id="UP001595722">
    <property type="component" value="Unassembled WGS sequence"/>
</dbReference>
<evidence type="ECO:0000256" key="5">
    <source>
        <dbReference type="ARBA" id="ARBA00022679"/>
    </source>
</evidence>
<evidence type="ECO:0000256" key="6">
    <source>
        <dbReference type="ARBA" id="ARBA00022692"/>
    </source>
</evidence>
<comment type="subcellular location">
    <subcellularLocation>
        <location evidence="1">Cell membrane</location>
        <topology evidence="1">Multi-pass membrane protein</topology>
    </subcellularLocation>
</comment>
<evidence type="ECO:0000256" key="3">
    <source>
        <dbReference type="ARBA" id="ARBA00022475"/>
    </source>
</evidence>
<evidence type="ECO:0000256" key="9">
    <source>
        <dbReference type="ARBA" id="ARBA00022840"/>
    </source>
</evidence>
<dbReference type="InterPro" id="IPR036945">
    <property type="entry name" value="DAGK_sf"/>
</dbReference>
<comment type="caution">
    <text evidence="16">The sequence shown here is derived from an EMBL/GenBank/DDBJ whole genome shotgun (WGS) entry which is preliminary data.</text>
</comment>
<evidence type="ECO:0000256" key="14">
    <source>
        <dbReference type="ARBA" id="ARBA00023264"/>
    </source>
</evidence>
<evidence type="ECO:0000313" key="17">
    <source>
        <dbReference type="Proteomes" id="UP001595722"/>
    </source>
</evidence>
<keyword evidence="3" id="KW-1003">Cell membrane</keyword>
<dbReference type="EMBL" id="JBHRYB010000005">
    <property type="protein sequence ID" value="MFC3680284.1"/>
    <property type="molecule type" value="Genomic_DNA"/>
</dbReference>
<dbReference type="InterPro" id="IPR000829">
    <property type="entry name" value="DAGK"/>
</dbReference>
<evidence type="ECO:0000256" key="12">
    <source>
        <dbReference type="ARBA" id="ARBA00023136"/>
    </source>
</evidence>
<evidence type="ECO:0000256" key="15">
    <source>
        <dbReference type="SAM" id="Phobius"/>
    </source>
</evidence>
<keyword evidence="10 15" id="KW-1133">Transmembrane helix</keyword>
<evidence type="ECO:0000256" key="10">
    <source>
        <dbReference type="ARBA" id="ARBA00022989"/>
    </source>
</evidence>
<keyword evidence="13" id="KW-0594">Phospholipid biosynthesis</keyword>
<evidence type="ECO:0000256" key="2">
    <source>
        <dbReference type="ARBA" id="ARBA00005967"/>
    </source>
</evidence>
<keyword evidence="5" id="KW-0808">Transferase</keyword>
<evidence type="ECO:0000256" key="13">
    <source>
        <dbReference type="ARBA" id="ARBA00023209"/>
    </source>
</evidence>
<keyword evidence="17" id="KW-1185">Reference proteome</keyword>
<dbReference type="GO" id="GO:0016301">
    <property type="term" value="F:kinase activity"/>
    <property type="evidence" value="ECO:0007669"/>
    <property type="project" value="UniProtKB-KW"/>
</dbReference>
<dbReference type="InterPro" id="IPR033717">
    <property type="entry name" value="UDPK"/>
</dbReference>
<organism evidence="16 17">
    <name type="scientific">Bacterioplanoides pacificum</name>
    <dbReference type="NCBI Taxonomy" id="1171596"/>
    <lineage>
        <taxon>Bacteria</taxon>
        <taxon>Pseudomonadati</taxon>
        <taxon>Pseudomonadota</taxon>
        <taxon>Gammaproteobacteria</taxon>
        <taxon>Oceanospirillales</taxon>
        <taxon>Oceanospirillaceae</taxon>
        <taxon>Bacterioplanoides</taxon>
    </lineage>
</organism>
<evidence type="ECO:0000256" key="11">
    <source>
        <dbReference type="ARBA" id="ARBA00023098"/>
    </source>
</evidence>
<dbReference type="RefSeq" id="WP_376866183.1">
    <property type="nucleotide sequence ID" value="NZ_JBHRYB010000005.1"/>
</dbReference>
<dbReference type="CDD" id="cd14265">
    <property type="entry name" value="UDPK_IM_like"/>
    <property type="match status" value="1"/>
</dbReference>
<keyword evidence="11" id="KW-0443">Lipid metabolism</keyword>
<sequence length="129" mass="13944">MWLSLMACGGLMHWIRTRIASFRYAFSGVAQLFRHETHAQLHLLAALLVIVAGLITGLARWEWLALILSIALVMAAEGLNTALEALADALHPQHHPLIGKAKDIAAGAVLLTALASLVVASLVFLPHWL</sequence>
<proteinExistence type="inferred from homology"/>
<keyword evidence="12 15" id="KW-0472">Membrane</keyword>
<feature type="transmembrane region" description="Helical" evidence="15">
    <location>
        <begin position="41"/>
        <end position="59"/>
    </location>
</feature>
<dbReference type="PANTHER" id="PTHR34299:SF1">
    <property type="entry name" value="DIACYLGLYCEROL KINASE"/>
    <property type="match status" value="1"/>
</dbReference>
<name>A0ABV7VSW2_9GAMM</name>
<dbReference type="Gene3D" id="1.10.287.3610">
    <property type="match status" value="1"/>
</dbReference>
<evidence type="ECO:0000256" key="4">
    <source>
        <dbReference type="ARBA" id="ARBA00022516"/>
    </source>
</evidence>